<sequence>MMRIRDFLSKLDFHLAQIYRETNSVADSLAGQAASLRRSVDFSASLRLPCEVGLALFHALKGMPILHKKRLLVFDDKGQVRKGGVWCGEVLTGFRIKDLDVPT</sequence>
<reference evidence="1 2" key="1">
    <citation type="submission" date="2024-02" db="EMBL/GenBank/DDBJ databases">
        <authorList>
            <person name="Vignale AGUSTIN F."/>
            <person name="Sosa J E."/>
            <person name="Modenutti C."/>
        </authorList>
    </citation>
    <scope>NUCLEOTIDE SEQUENCE [LARGE SCALE GENOMIC DNA]</scope>
</reference>
<name>A0ABC8RRJ6_9AQUA</name>
<evidence type="ECO:0000313" key="1">
    <source>
        <dbReference type="EMBL" id="CAK9147621.1"/>
    </source>
</evidence>
<gene>
    <name evidence="1" type="ORF">ILEXP_LOCUS15532</name>
</gene>
<dbReference type="AlphaFoldDB" id="A0ABC8RRJ6"/>
<protein>
    <recommendedName>
        <fullName evidence="3">RNase H type-1 domain-containing protein</fullName>
    </recommendedName>
</protein>
<comment type="caution">
    <text evidence="1">The sequence shown here is derived from an EMBL/GenBank/DDBJ whole genome shotgun (WGS) entry which is preliminary data.</text>
</comment>
<keyword evidence="2" id="KW-1185">Reference proteome</keyword>
<accession>A0ABC8RRJ6</accession>
<evidence type="ECO:0000313" key="2">
    <source>
        <dbReference type="Proteomes" id="UP001642360"/>
    </source>
</evidence>
<proteinExistence type="predicted"/>
<dbReference type="EMBL" id="CAUOFW020001709">
    <property type="protein sequence ID" value="CAK9147621.1"/>
    <property type="molecule type" value="Genomic_DNA"/>
</dbReference>
<evidence type="ECO:0008006" key="3">
    <source>
        <dbReference type="Google" id="ProtNLM"/>
    </source>
</evidence>
<dbReference type="Proteomes" id="UP001642360">
    <property type="component" value="Unassembled WGS sequence"/>
</dbReference>
<organism evidence="1 2">
    <name type="scientific">Ilex paraguariensis</name>
    <name type="common">yerba mate</name>
    <dbReference type="NCBI Taxonomy" id="185542"/>
    <lineage>
        <taxon>Eukaryota</taxon>
        <taxon>Viridiplantae</taxon>
        <taxon>Streptophyta</taxon>
        <taxon>Embryophyta</taxon>
        <taxon>Tracheophyta</taxon>
        <taxon>Spermatophyta</taxon>
        <taxon>Magnoliopsida</taxon>
        <taxon>eudicotyledons</taxon>
        <taxon>Gunneridae</taxon>
        <taxon>Pentapetalae</taxon>
        <taxon>asterids</taxon>
        <taxon>campanulids</taxon>
        <taxon>Aquifoliales</taxon>
        <taxon>Aquifoliaceae</taxon>
        <taxon>Ilex</taxon>
    </lineage>
</organism>